<gene>
    <name evidence="1" type="ORF">IE53DRAFT_66369</name>
</gene>
<sequence>MLGSLIHHPCEITLHLVSEDIFIHPPPQNSELPGDDQTLRGLVEIKCPSERHIGGIRVELQGVQTLAIPEGQAGSAASVRWEEKILMKKTVEIMNDGPHTHHSKGKSKGKEKEKPQPCGAVDGIHLEKGIHGFEFAFIIPASSAPFERNKHGRVRYILTATALQAGRGRSNISTWREIFIMLHVSADGGPTPLDIQYHDVHEALGPMSVSLTSASLTVGGTANLSIYHPDPPAGLNVHVARVFLEQTFELYSEVRKGWLKLPTEKLRLWEKGFMPYKNKNPELATKEDALWIADANGGPGRPGRGAGPGPANISPFGLPLNGSVSAPVTPGEPATPMHEEGYKVKSVVRLPDDNIIRPSTVRGSRAEIRVSHELGVEIFFSRLDVLDQREGSESFGLPKVQVFSMRRATLIPSCCCTFDMIHLPPYSLESPSNSRPSSPTPPTPGSRRNAHAELDHWKRTTSLNLSLPGSRNGSAPGSAPGSRPGSRAGSRESSPTRHGFGHHFGGHGRKSRNSSKDRERGRSSALGGGLHALTPATPGGASTPGGANHHPHPHPYGSSVPKSLPLNTPWGISPLPPRTGTSHDTCNCGRTTEELTEAEQRLLEGVPTAPGAWVDTHDEGSTPPPWTPPSRPGSPIQGWHYGIGGAREGFRPRGKLAEIDTPLPSPPSS</sequence>
<dbReference type="Proteomes" id="UP000245626">
    <property type="component" value="Unassembled WGS sequence"/>
</dbReference>
<dbReference type="EMBL" id="KZ819875">
    <property type="protein sequence ID" value="PWN51038.1"/>
    <property type="molecule type" value="Genomic_DNA"/>
</dbReference>
<organism evidence="1 2">
    <name type="scientific">Violaceomyces palustris</name>
    <dbReference type="NCBI Taxonomy" id="1673888"/>
    <lineage>
        <taxon>Eukaryota</taxon>
        <taxon>Fungi</taxon>
        <taxon>Dikarya</taxon>
        <taxon>Basidiomycota</taxon>
        <taxon>Ustilaginomycotina</taxon>
        <taxon>Ustilaginomycetes</taxon>
        <taxon>Violaceomycetales</taxon>
        <taxon>Violaceomycetaceae</taxon>
        <taxon>Violaceomyces</taxon>
    </lineage>
</organism>
<keyword evidence="2" id="KW-1185">Reference proteome</keyword>
<protein>
    <submittedName>
        <fullName evidence="1">Uncharacterized protein</fullName>
    </submittedName>
</protein>
<name>A0ACD0NYS5_9BASI</name>
<reference evidence="1 2" key="1">
    <citation type="journal article" date="2018" name="Mol. Biol. Evol.">
        <title>Broad Genomic Sampling Reveals a Smut Pathogenic Ancestry of the Fungal Clade Ustilaginomycotina.</title>
        <authorList>
            <person name="Kijpornyongpan T."/>
            <person name="Mondo S.J."/>
            <person name="Barry K."/>
            <person name="Sandor L."/>
            <person name="Lee J."/>
            <person name="Lipzen A."/>
            <person name="Pangilinan J."/>
            <person name="LaButti K."/>
            <person name="Hainaut M."/>
            <person name="Henrissat B."/>
            <person name="Grigoriev I.V."/>
            <person name="Spatafora J.W."/>
            <person name="Aime M.C."/>
        </authorList>
    </citation>
    <scope>NUCLEOTIDE SEQUENCE [LARGE SCALE GENOMIC DNA]</scope>
    <source>
        <strain evidence="1 2">SA 807</strain>
    </source>
</reference>
<evidence type="ECO:0000313" key="2">
    <source>
        <dbReference type="Proteomes" id="UP000245626"/>
    </source>
</evidence>
<proteinExistence type="predicted"/>
<evidence type="ECO:0000313" key="1">
    <source>
        <dbReference type="EMBL" id="PWN51038.1"/>
    </source>
</evidence>
<accession>A0ACD0NYS5</accession>